<protein>
    <submittedName>
        <fullName evidence="1">Uncharacterized protein</fullName>
    </submittedName>
</protein>
<accession>A0A388TC28</accession>
<keyword evidence="2" id="KW-1185">Reference proteome</keyword>
<dbReference type="PROSITE" id="PS51257">
    <property type="entry name" value="PROKAR_LIPOPROTEIN"/>
    <property type="match status" value="1"/>
</dbReference>
<name>A0A388TC28_TERA1</name>
<dbReference type="AlphaFoldDB" id="A0A388TC28"/>
<dbReference type="Proteomes" id="UP000269352">
    <property type="component" value="Unassembled WGS sequence"/>
</dbReference>
<comment type="caution">
    <text evidence="1">The sequence shown here is derived from an EMBL/GenBank/DDBJ whole genome shotgun (WGS) entry which is preliminary data.</text>
</comment>
<sequence length="267" mass="30034">MRRAKIFLLLLGILGLCGCRSYTDEAVLKQNIGALLEKYQRGVNDMNKGLLESVISDKFSFYNTDRARYIEGLLSMTMLIDKMTYGNIRVEDYKILADVQTDGSIIFKPEVQMPLFKSVPFMQGKLRTRSVFAFLYEAEADLKILTEDQILTEKEIFWGARPPGIIQPVLSAYHVAPGDQVEVRFWVNKSNNDVLFVFVNEQMLGGYALGDLDGEMANYTVKVPAALQRGDNFEIKLLAFAGQVDLNNPDEAVLQGAAVRTFVLPVR</sequence>
<reference evidence="1 2" key="1">
    <citation type="journal article" date="2019" name="ISME J.">
        <title>Genome analyses of uncultured TG2/ZB3 bacteria in 'Margulisbacteria' specifically attached to ectosymbiotic spirochetes of protists in the termite gut.</title>
        <authorList>
            <person name="Utami Y.D."/>
            <person name="Kuwahara H."/>
            <person name="Igai K."/>
            <person name="Murakami T."/>
            <person name="Sugaya K."/>
            <person name="Morikawa T."/>
            <person name="Nagura Y."/>
            <person name="Yuki M."/>
            <person name="Deevong P."/>
            <person name="Inoue T."/>
            <person name="Kihara K."/>
            <person name="Lo N."/>
            <person name="Yamada A."/>
            <person name="Ohkuma M."/>
            <person name="Hongoh Y."/>
        </authorList>
    </citation>
    <scope>NUCLEOTIDE SEQUENCE [LARGE SCALE GENOMIC DNA]</scope>
    <source>
        <strain evidence="1">NkOx7-01</strain>
    </source>
</reference>
<proteinExistence type="predicted"/>
<dbReference type="EMBL" id="BGZN01000044">
    <property type="protein sequence ID" value="GBR74392.1"/>
    <property type="molecule type" value="Genomic_DNA"/>
</dbReference>
<organism evidence="1 2">
    <name type="scientific">Termititenax aidoneus</name>
    <dbReference type="NCBI Taxonomy" id="2218524"/>
    <lineage>
        <taxon>Bacteria</taxon>
        <taxon>Bacillati</taxon>
        <taxon>Candidatus Margulisiibacteriota</taxon>
        <taxon>Candidatus Termititenacia</taxon>
        <taxon>Candidatus Termititenacales</taxon>
        <taxon>Candidatus Termititenacaceae</taxon>
        <taxon>Candidatus Termititenax</taxon>
    </lineage>
</organism>
<evidence type="ECO:0000313" key="2">
    <source>
        <dbReference type="Proteomes" id="UP000269352"/>
    </source>
</evidence>
<gene>
    <name evidence="1" type="ORF">NO1_1577</name>
</gene>
<evidence type="ECO:0000313" key="1">
    <source>
        <dbReference type="EMBL" id="GBR74392.1"/>
    </source>
</evidence>